<dbReference type="GO" id="GO:0022857">
    <property type="term" value="F:transmembrane transporter activity"/>
    <property type="evidence" value="ECO:0007669"/>
    <property type="project" value="InterPro"/>
</dbReference>
<evidence type="ECO:0000313" key="11">
    <source>
        <dbReference type="Proteomes" id="UP000593567"/>
    </source>
</evidence>
<gene>
    <name evidence="10" type="ORF">EB796_017903</name>
</gene>
<dbReference type="InterPro" id="IPR044770">
    <property type="entry name" value="MFS_spinster-like"/>
</dbReference>
<evidence type="ECO:0000256" key="2">
    <source>
        <dbReference type="ARBA" id="ARBA00022448"/>
    </source>
</evidence>
<feature type="domain" description="Major facilitator superfamily (MFS) profile" evidence="9">
    <location>
        <begin position="46"/>
        <end position="465"/>
    </location>
</feature>
<evidence type="ECO:0000256" key="3">
    <source>
        <dbReference type="ARBA" id="ARBA00022692"/>
    </source>
</evidence>
<dbReference type="Pfam" id="PF07690">
    <property type="entry name" value="MFS_1"/>
    <property type="match status" value="1"/>
</dbReference>
<evidence type="ECO:0000256" key="6">
    <source>
        <dbReference type="ARBA" id="ARBA00024338"/>
    </source>
</evidence>
<dbReference type="CDD" id="cd17328">
    <property type="entry name" value="MFS_spinster_like"/>
    <property type="match status" value="1"/>
</dbReference>
<dbReference type="PROSITE" id="PS50850">
    <property type="entry name" value="MFS"/>
    <property type="match status" value="1"/>
</dbReference>
<evidence type="ECO:0000256" key="4">
    <source>
        <dbReference type="ARBA" id="ARBA00022989"/>
    </source>
</evidence>
<dbReference type="SUPFAM" id="SSF103473">
    <property type="entry name" value="MFS general substrate transporter"/>
    <property type="match status" value="1"/>
</dbReference>
<comment type="subcellular location">
    <subcellularLocation>
        <location evidence="1">Membrane</location>
        <topology evidence="1">Multi-pass membrane protein</topology>
    </subcellularLocation>
</comment>
<dbReference type="AlphaFoldDB" id="A0A7J7JDW3"/>
<dbReference type="EMBL" id="VXIV02002663">
    <property type="protein sequence ID" value="KAF6023801.1"/>
    <property type="molecule type" value="Genomic_DNA"/>
</dbReference>
<dbReference type="InterPro" id="IPR011701">
    <property type="entry name" value="MFS"/>
</dbReference>
<keyword evidence="3 8" id="KW-0812">Transmembrane</keyword>
<evidence type="ECO:0000313" key="10">
    <source>
        <dbReference type="EMBL" id="KAF6023801.1"/>
    </source>
</evidence>
<dbReference type="PANTHER" id="PTHR23505">
    <property type="entry name" value="SPINSTER"/>
    <property type="match status" value="1"/>
</dbReference>
<organism evidence="10 11">
    <name type="scientific">Bugula neritina</name>
    <name type="common">Brown bryozoan</name>
    <name type="synonym">Sertularia neritina</name>
    <dbReference type="NCBI Taxonomy" id="10212"/>
    <lineage>
        <taxon>Eukaryota</taxon>
        <taxon>Metazoa</taxon>
        <taxon>Spiralia</taxon>
        <taxon>Lophotrochozoa</taxon>
        <taxon>Bryozoa</taxon>
        <taxon>Gymnolaemata</taxon>
        <taxon>Cheilostomatida</taxon>
        <taxon>Flustrina</taxon>
        <taxon>Buguloidea</taxon>
        <taxon>Bugulidae</taxon>
        <taxon>Bugula</taxon>
    </lineage>
</organism>
<evidence type="ECO:0000259" key="9">
    <source>
        <dbReference type="PROSITE" id="PS50850"/>
    </source>
</evidence>
<dbReference type="GO" id="GO:0016020">
    <property type="term" value="C:membrane"/>
    <property type="evidence" value="ECO:0007669"/>
    <property type="project" value="UniProtKB-SubCell"/>
</dbReference>
<feature type="transmembrane region" description="Helical" evidence="8">
    <location>
        <begin position="84"/>
        <end position="104"/>
    </location>
</feature>
<feature type="transmembrane region" description="Helical" evidence="8">
    <location>
        <begin position="374"/>
        <end position="391"/>
    </location>
</feature>
<evidence type="ECO:0000256" key="8">
    <source>
        <dbReference type="SAM" id="Phobius"/>
    </source>
</evidence>
<dbReference type="InterPro" id="IPR020846">
    <property type="entry name" value="MFS_dom"/>
</dbReference>
<dbReference type="Proteomes" id="UP000593567">
    <property type="component" value="Unassembled WGS sequence"/>
</dbReference>
<sequence length="484" mass="52797">MPHNQKNDTAGSETSSLSEAAPSEIVDSVPEAVVEDSVSMLGRYVTVGILTLVNLLNYMDRLTIAGVLGQVETYYKIQDAEAGLLQAIFIVGYMIFSPIFGYCGDRYSRKYLMLGGIAFWSVVTLAGSFVPPGYFWVLVLLRALVGIGEASYSTIAPTIISDMFVQSQRSYMLMVFYFAIPVGGGLGYIVGSEVAKAAGAWYWALRITELTTYTMFVISLLCYTWSRAALLSTHLFRSQRSSPGMAEHAVNTRNTPLLKDIKALLTIKSFMLDTFGFVCVAFVAGALALFGPKFVYQAYVRQPGNGMDSATVSFYFGLLTCGSGFFGILIGSNLAYLVKKRFPSGDALVCAFGLIGSSVFLYLTILLLEYSIPAAWVTMFLSMTMYTVIPTRRSTAEAMQIFIGHLLGDAGSPYLLGLFSDYLNGTKGFSQFHALQYSLYTCTIVAMLGGGIFLACSLFIESDRKKADEVVHGGEDDDVPFLTD</sequence>
<keyword evidence="5 8" id="KW-0472">Membrane</keyword>
<accession>A0A7J7JDW3</accession>
<feature type="transmembrane region" description="Helical" evidence="8">
    <location>
        <begin position="312"/>
        <end position="336"/>
    </location>
</feature>
<protein>
    <submittedName>
        <fullName evidence="10">SPNS1</fullName>
    </submittedName>
</protein>
<comment type="caution">
    <text evidence="10">The sequence shown here is derived from an EMBL/GenBank/DDBJ whole genome shotgun (WGS) entry which is preliminary data.</text>
</comment>
<keyword evidence="11" id="KW-1185">Reference proteome</keyword>
<proteinExistence type="inferred from homology"/>
<dbReference type="Gene3D" id="1.20.1250.20">
    <property type="entry name" value="MFS general substrate transporter like domains"/>
    <property type="match status" value="1"/>
</dbReference>
<feature type="region of interest" description="Disordered" evidence="7">
    <location>
        <begin position="1"/>
        <end position="23"/>
    </location>
</feature>
<keyword evidence="4 8" id="KW-1133">Transmembrane helix</keyword>
<dbReference type="InterPro" id="IPR036259">
    <property type="entry name" value="MFS_trans_sf"/>
</dbReference>
<feature type="transmembrane region" description="Helical" evidence="8">
    <location>
        <begin position="111"/>
        <end position="129"/>
    </location>
</feature>
<reference evidence="10" key="1">
    <citation type="submission" date="2020-06" db="EMBL/GenBank/DDBJ databases">
        <title>Draft genome of Bugula neritina, a colonial animal packing powerful symbionts and potential medicines.</title>
        <authorList>
            <person name="Rayko M."/>
        </authorList>
    </citation>
    <scope>NUCLEOTIDE SEQUENCE [LARGE SCALE GENOMIC DNA]</scope>
    <source>
        <strain evidence="10">Kwan_BN1</strain>
    </source>
</reference>
<evidence type="ECO:0000256" key="7">
    <source>
        <dbReference type="SAM" id="MobiDB-lite"/>
    </source>
</evidence>
<dbReference type="PANTHER" id="PTHR23505:SF79">
    <property type="entry name" value="PROTEIN SPINSTER"/>
    <property type="match status" value="1"/>
</dbReference>
<feature type="transmembrane region" description="Helical" evidence="8">
    <location>
        <begin position="135"/>
        <end position="159"/>
    </location>
</feature>
<feature type="transmembrane region" description="Helical" evidence="8">
    <location>
        <begin position="270"/>
        <end position="292"/>
    </location>
</feature>
<feature type="transmembrane region" description="Helical" evidence="8">
    <location>
        <begin position="210"/>
        <end position="230"/>
    </location>
</feature>
<feature type="compositionally biased region" description="Polar residues" evidence="7">
    <location>
        <begin position="7"/>
        <end position="18"/>
    </location>
</feature>
<evidence type="ECO:0000256" key="5">
    <source>
        <dbReference type="ARBA" id="ARBA00023136"/>
    </source>
</evidence>
<feature type="transmembrane region" description="Helical" evidence="8">
    <location>
        <begin position="348"/>
        <end position="368"/>
    </location>
</feature>
<name>A0A7J7JDW3_BUGNE</name>
<feature type="transmembrane region" description="Helical" evidence="8">
    <location>
        <begin position="398"/>
        <end position="417"/>
    </location>
</feature>
<feature type="transmembrane region" description="Helical" evidence="8">
    <location>
        <begin position="171"/>
        <end position="190"/>
    </location>
</feature>
<evidence type="ECO:0000256" key="1">
    <source>
        <dbReference type="ARBA" id="ARBA00004141"/>
    </source>
</evidence>
<feature type="transmembrane region" description="Helical" evidence="8">
    <location>
        <begin position="437"/>
        <end position="460"/>
    </location>
</feature>
<keyword evidence="2" id="KW-0813">Transport</keyword>
<comment type="similarity">
    <text evidence="6">Belongs to the major facilitator superfamily. Spinster (TC 2.A.1.49) family.</text>
</comment>
<dbReference type="OrthoDB" id="6770063at2759"/>